<dbReference type="Gene3D" id="2.40.50.100">
    <property type="match status" value="1"/>
</dbReference>
<name>A0A1H4EFW2_9RHOB</name>
<dbReference type="RefSeq" id="WP_093255237.1">
    <property type="nucleotide sequence ID" value="NZ_FNQM01000013.1"/>
</dbReference>
<dbReference type="GO" id="GO:0015689">
    <property type="term" value="P:molybdate ion transport"/>
    <property type="evidence" value="ECO:0007669"/>
    <property type="project" value="InterPro"/>
</dbReference>
<dbReference type="AlphaFoldDB" id="A0A1H4EFW2"/>
<evidence type="ECO:0000259" key="3">
    <source>
        <dbReference type="PROSITE" id="PS51866"/>
    </source>
</evidence>
<dbReference type="Pfam" id="PF03459">
    <property type="entry name" value="TOBE"/>
    <property type="match status" value="1"/>
</dbReference>
<dbReference type="InterPro" id="IPR004606">
    <property type="entry name" value="Mop_domain"/>
</dbReference>
<evidence type="ECO:0000313" key="4">
    <source>
        <dbReference type="EMBL" id="SEA83598.1"/>
    </source>
</evidence>
<dbReference type="InterPro" id="IPR005116">
    <property type="entry name" value="Transp-assoc_OB_typ1"/>
</dbReference>
<dbReference type="OrthoDB" id="122515at2"/>
<keyword evidence="1 2" id="KW-0500">Molybdenum</keyword>
<reference evidence="4 5" key="1">
    <citation type="submission" date="2016-10" db="EMBL/GenBank/DDBJ databases">
        <authorList>
            <person name="de Groot N.N."/>
        </authorList>
    </citation>
    <scope>NUCLEOTIDE SEQUENCE [LARGE SCALE GENOMIC DNA]</scope>
    <source>
        <strain evidence="4 5">DSM 15345</strain>
    </source>
</reference>
<dbReference type="STRING" id="89524.SAMN05444370_11397"/>
<accession>A0A1H4EFW2</accession>
<feature type="domain" description="Mop" evidence="3">
    <location>
        <begin position="2"/>
        <end position="68"/>
    </location>
</feature>
<organism evidence="4 5">
    <name type="scientific">Rubrimonas cliftonensis</name>
    <dbReference type="NCBI Taxonomy" id="89524"/>
    <lineage>
        <taxon>Bacteria</taxon>
        <taxon>Pseudomonadati</taxon>
        <taxon>Pseudomonadota</taxon>
        <taxon>Alphaproteobacteria</taxon>
        <taxon>Rhodobacterales</taxon>
        <taxon>Paracoccaceae</taxon>
        <taxon>Rubrimonas</taxon>
    </lineage>
</organism>
<dbReference type="SUPFAM" id="SSF50331">
    <property type="entry name" value="MOP-like"/>
    <property type="match status" value="1"/>
</dbReference>
<proteinExistence type="predicted"/>
<dbReference type="NCBIfam" id="TIGR00638">
    <property type="entry name" value="Mop"/>
    <property type="match status" value="1"/>
</dbReference>
<dbReference type="InterPro" id="IPR008995">
    <property type="entry name" value="Mo/tungstate-bd_C_term_dom"/>
</dbReference>
<protein>
    <submittedName>
        <fullName evidence="4">Molybdenum-pterin binding domain-containing protein</fullName>
    </submittedName>
</protein>
<evidence type="ECO:0000313" key="5">
    <source>
        <dbReference type="Proteomes" id="UP000198703"/>
    </source>
</evidence>
<sequence>MKMSARNRFKGTVVELRPGAVNAVVKVDIGGGNIMTSVVTLEAIEELGLAVGKEAHVIVKASEVMLGAD</sequence>
<evidence type="ECO:0000256" key="1">
    <source>
        <dbReference type="ARBA" id="ARBA00022505"/>
    </source>
</evidence>
<dbReference type="PROSITE" id="PS51866">
    <property type="entry name" value="MOP"/>
    <property type="match status" value="1"/>
</dbReference>
<gene>
    <name evidence="4" type="ORF">SAMN05444370_11397</name>
</gene>
<evidence type="ECO:0000256" key="2">
    <source>
        <dbReference type="PROSITE-ProRule" id="PRU01213"/>
    </source>
</evidence>
<keyword evidence="5" id="KW-1185">Reference proteome</keyword>
<dbReference type="Proteomes" id="UP000198703">
    <property type="component" value="Unassembled WGS sequence"/>
</dbReference>
<dbReference type="EMBL" id="FNQM01000013">
    <property type="protein sequence ID" value="SEA83598.1"/>
    <property type="molecule type" value="Genomic_DNA"/>
</dbReference>